<evidence type="ECO:0000313" key="3">
    <source>
        <dbReference type="Proteomes" id="UP000838878"/>
    </source>
</evidence>
<dbReference type="OrthoDB" id="7402257at2759"/>
<reference evidence="2" key="1">
    <citation type="submission" date="2021-12" db="EMBL/GenBank/DDBJ databases">
        <authorList>
            <person name="Martin H S."/>
        </authorList>
    </citation>
    <scope>NUCLEOTIDE SEQUENCE</scope>
</reference>
<dbReference type="GO" id="GO:0003968">
    <property type="term" value="F:RNA-directed RNA polymerase activity"/>
    <property type="evidence" value="ECO:0007669"/>
    <property type="project" value="InterPro"/>
</dbReference>
<dbReference type="Pfam" id="PF00946">
    <property type="entry name" value="Mononeg_RNA_pol"/>
    <property type="match status" value="1"/>
</dbReference>
<name>A0A8J9YGU0_9NEOP</name>
<gene>
    <name evidence="2" type="ORF">BINO364_LOCUS15329</name>
</gene>
<dbReference type="AlphaFoldDB" id="A0A8J9YGU0"/>
<proteinExistence type="predicted"/>
<dbReference type="GO" id="GO:0004482">
    <property type="term" value="F:mRNA 5'-cap (guanine-N7-)-methyltransferase activity"/>
    <property type="evidence" value="ECO:0007669"/>
    <property type="project" value="InterPro"/>
</dbReference>
<dbReference type="InterPro" id="IPR014023">
    <property type="entry name" value="Mononeg_RNA_pol_cat"/>
</dbReference>
<organism evidence="2 3">
    <name type="scientific">Brenthis ino</name>
    <name type="common">lesser marbled fritillary</name>
    <dbReference type="NCBI Taxonomy" id="405034"/>
    <lineage>
        <taxon>Eukaryota</taxon>
        <taxon>Metazoa</taxon>
        <taxon>Ecdysozoa</taxon>
        <taxon>Arthropoda</taxon>
        <taxon>Hexapoda</taxon>
        <taxon>Insecta</taxon>
        <taxon>Pterygota</taxon>
        <taxon>Neoptera</taxon>
        <taxon>Endopterygota</taxon>
        <taxon>Lepidoptera</taxon>
        <taxon>Glossata</taxon>
        <taxon>Ditrysia</taxon>
        <taxon>Papilionoidea</taxon>
        <taxon>Nymphalidae</taxon>
        <taxon>Heliconiinae</taxon>
        <taxon>Argynnini</taxon>
        <taxon>Brenthis</taxon>
    </lineage>
</organism>
<dbReference type="GO" id="GO:0005524">
    <property type="term" value="F:ATP binding"/>
    <property type="evidence" value="ECO:0007669"/>
    <property type="project" value="InterPro"/>
</dbReference>
<feature type="domain" description="RdRp catalytic" evidence="1">
    <location>
        <begin position="4"/>
        <end position="169"/>
    </location>
</feature>
<evidence type="ECO:0000313" key="2">
    <source>
        <dbReference type="EMBL" id="CAH0730334.1"/>
    </source>
</evidence>
<sequence length="170" mass="19940">MNPLISACHQANEWGETATYKWDPEDFEGVSLLKTFEFNFYIDTIDIKSDKAIILRKNEWIHEYDGKAFRTKYGRFPVGPAPTTKSVVMHYLTTEIFNCREIIQLIDSGIIPLEWRVMVAVPKEREFKEEDAICYGKMTPEMRAYQVVTEKNLADIIFRYIKHQSMTLTE</sequence>
<feature type="non-terminal residue" evidence="2">
    <location>
        <position position="170"/>
    </location>
</feature>
<keyword evidence="3" id="KW-1185">Reference proteome</keyword>
<evidence type="ECO:0000259" key="1">
    <source>
        <dbReference type="Pfam" id="PF00946"/>
    </source>
</evidence>
<protein>
    <recommendedName>
        <fullName evidence="1">RdRp catalytic domain-containing protein</fullName>
    </recommendedName>
</protein>
<accession>A0A8J9YGU0</accession>
<dbReference type="Proteomes" id="UP000838878">
    <property type="component" value="Chromosome 8"/>
</dbReference>
<dbReference type="EMBL" id="OV170228">
    <property type="protein sequence ID" value="CAH0730334.1"/>
    <property type="molecule type" value="Genomic_DNA"/>
</dbReference>